<reference evidence="1 2" key="1">
    <citation type="submission" date="2023-10" db="EMBL/GenBank/DDBJ databases">
        <title>Paenibacillus strain PFR10 Genome sequencing and assembly.</title>
        <authorList>
            <person name="Kim I."/>
        </authorList>
    </citation>
    <scope>NUCLEOTIDE SEQUENCE [LARGE SCALE GENOMIC DNA]</scope>
    <source>
        <strain evidence="1 2">PFR10</strain>
    </source>
</reference>
<sequence length="205" mass="22916">MAELTCVIVESTDEESKLLTISLSHLRGRTNEELLASLLEELTAHYSLEELSTQTGFQLDELNQLLPGLNSDTELITPVKEDEFDVQRALDEIKEPETRYGDVWQLGRHLLVCGDATKLEDVQKLMEGAKAALVVTDPPYNVAVESDSARLAADGRGTIMNDDMPAEEFAGFLNAVFLVTLRLWTRRQLSMYFILLLINGSSRMP</sequence>
<dbReference type="EMBL" id="JAWCUD010000002">
    <property type="protein sequence ID" value="MDU0201414.1"/>
    <property type="molecule type" value="Genomic_DNA"/>
</dbReference>
<evidence type="ECO:0008006" key="3">
    <source>
        <dbReference type="Google" id="ProtNLM"/>
    </source>
</evidence>
<organism evidence="1 2">
    <name type="scientific">Paenibacillus violae</name>
    <dbReference type="NCBI Taxonomy" id="3077234"/>
    <lineage>
        <taxon>Bacteria</taxon>
        <taxon>Bacillati</taxon>
        <taxon>Bacillota</taxon>
        <taxon>Bacilli</taxon>
        <taxon>Bacillales</taxon>
        <taxon>Paenibacillaceae</taxon>
        <taxon>Paenibacillus</taxon>
    </lineage>
</organism>
<proteinExistence type="predicted"/>
<keyword evidence="2" id="KW-1185">Reference proteome</keyword>
<comment type="caution">
    <text evidence="1">The sequence shown here is derived from an EMBL/GenBank/DDBJ whole genome shotgun (WGS) entry which is preliminary data.</text>
</comment>
<dbReference type="InterPro" id="IPR029063">
    <property type="entry name" value="SAM-dependent_MTases_sf"/>
</dbReference>
<name>A0ABU3RBJ7_9BACL</name>
<dbReference type="Proteomes" id="UP001260980">
    <property type="component" value="Unassembled WGS sequence"/>
</dbReference>
<accession>A0ABU3RBJ7</accession>
<gene>
    <name evidence="1" type="ORF">RQP52_09950</name>
</gene>
<dbReference type="Gene3D" id="3.40.50.150">
    <property type="entry name" value="Vaccinia Virus protein VP39"/>
    <property type="match status" value="1"/>
</dbReference>
<dbReference type="RefSeq" id="WP_315951173.1">
    <property type="nucleotide sequence ID" value="NZ_JAWCUD010000002.1"/>
</dbReference>
<dbReference type="PROSITE" id="PS00092">
    <property type="entry name" value="N6_MTASE"/>
    <property type="match status" value="1"/>
</dbReference>
<dbReference type="InterPro" id="IPR002052">
    <property type="entry name" value="DNA_methylase_N6_adenine_CS"/>
</dbReference>
<evidence type="ECO:0000313" key="1">
    <source>
        <dbReference type="EMBL" id="MDU0201414.1"/>
    </source>
</evidence>
<protein>
    <recommendedName>
        <fullName evidence="3">DNA methylase</fullName>
    </recommendedName>
</protein>
<dbReference type="SUPFAM" id="SSF53335">
    <property type="entry name" value="S-adenosyl-L-methionine-dependent methyltransferases"/>
    <property type="match status" value="1"/>
</dbReference>
<evidence type="ECO:0000313" key="2">
    <source>
        <dbReference type="Proteomes" id="UP001260980"/>
    </source>
</evidence>